<dbReference type="CDD" id="cd10918">
    <property type="entry name" value="CE4_NodB_like_5s_6s"/>
    <property type="match status" value="1"/>
</dbReference>
<feature type="non-terminal residue" evidence="4">
    <location>
        <position position="270"/>
    </location>
</feature>
<protein>
    <submittedName>
        <fullName evidence="4">Esterase</fullName>
    </submittedName>
</protein>
<proteinExistence type="predicted"/>
<feature type="domain" description="NodB homology" evidence="3">
    <location>
        <begin position="7"/>
        <end position="134"/>
    </location>
</feature>
<accession>D2KFP3</accession>
<dbReference type="InterPro" id="IPR051398">
    <property type="entry name" value="Polysacch_Deacetylase"/>
</dbReference>
<reference evidence="4" key="1">
    <citation type="journal article" date="2010" name="Appl. Environ. Microbiol.">
        <title>Cellulosilyticum ruminicola, a newly described rumen bacterium that possesses redundant fibrolytic-protein-encoding genes and degrades lignocellulose with multiple carbohydrate- borne fibrolytic enzymes.</title>
        <authorList>
            <person name="Cai S."/>
            <person name="Li J."/>
            <person name="Hu F.Z."/>
            <person name="Zhang K."/>
            <person name="Luo Y."/>
            <person name="Janto B."/>
            <person name="Boissy R."/>
            <person name="Ehrlich G."/>
            <person name="Dong X."/>
        </authorList>
    </citation>
    <scope>NUCLEOTIDE SEQUENCE</scope>
    <source>
        <strain evidence="4">CGMCC 1.5065</strain>
    </source>
</reference>
<keyword evidence="2" id="KW-0732">Signal</keyword>
<dbReference type="SUPFAM" id="SSF88713">
    <property type="entry name" value="Glycoside hydrolase/deacetylase"/>
    <property type="match status" value="1"/>
</dbReference>
<dbReference type="InterPro" id="IPR002509">
    <property type="entry name" value="NODB_dom"/>
</dbReference>
<evidence type="ECO:0000256" key="2">
    <source>
        <dbReference type="ARBA" id="ARBA00022729"/>
    </source>
</evidence>
<dbReference type="AlphaFoldDB" id="D2KFP3"/>
<dbReference type="InterPro" id="IPR011330">
    <property type="entry name" value="Glyco_hydro/deAcase_b/a-brl"/>
</dbReference>
<dbReference type="PANTHER" id="PTHR34216:SF3">
    <property type="entry name" value="POLY-BETA-1,6-N-ACETYL-D-GLUCOSAMINE N-DEACETYLASE"/>
    <property type="match status" value="1"/>
</dbReference>
<dbReference type="GO" id="GO:0005576">
    <property type="term" value="C:extracellular region"/>
    <property type="evidence" value="ECO:0007669"/>
    <property type="project" value="UniProtKB-SubCell"/>
</dbReference>
<name>D2KFP3_9FIRM</name>
<evidence type="ECO:0000256" key="1">
    <source>
        <dbReference type="ARBA" id="ARBA00004613"/>
    </source>
</evidence>
<dbReference type="GO" id="GO:0016810">
    <property type="term" value="F:hydrolase activity, acting on carbon-nitrogen (but not peptide) bonds"/>
    <property type="evidence" value="ECO:0007669"/>
    <property type="project" value="InterPro"/>
</dbReference>
<evidence type="ECO:0000259" key="3">
    <source>
        <dbReference type="Pfam" id="PF01522"/>
    </source>
</evidence>
<evidence type="ECO:0000313" key="4">
    <source>
        <dbReference type="EMBL" id="ACZ98645.1"/>
    </source>
</evidence>
<dbReference type="Pfam" id="PF01522">
    <property type="entry name" value="Polysacc_deac_1"/>
    <property type="match status" value="1"/>
</dbReference>
<sequence length="270" mass="30958">MDTLFFKEPMVSLSFDDGRKDTFDIAYKIMKKYGLVATFHITTGWVDKTFIPKEWFSATEGAMSISDIQECYKAGFEITSHGDQHLLAADDLKTSLEKLEKWQVIQKDVLGFSFPNSQLDENDVKILKEANIQYARSGRSKACYSLINKILYILQNNFKLIKPFYAFNRYNSIVAFPQDLYHLPSTVIKSSNTAAQVIYLLEESKSNNAWNILMLHSILKPSQQGYGKDGWYWSADEFEKLCQWLSKHKDIKVVTIGEGVKACLQKNGQI</sequence>
<dbReference type="GO" id="GO:0005975">
    <property type="term" value="P:carbohydrate metabolic process"/>
    <property type="evidence" value="ECO:0007669"/>
    <property type="project" value="InterPro"/>
</dbReference>
<organism evidence="4">
    <name type="scientific">Cellulosilyticum ruminicola</name>
    <dbReference type="NCBI Taxonomy" id="425254"/>
    <lineage>
        <taxon>Bacteria</taxon>
        <taxon>Bacillati</taxon>
        <taxon>Bacillota</taxon>
        <taxon>Clostridia</taxon>
        <taxon>Lachnospirales</taxon>
        <taxon>Cellulosilyticaceae</taxon>
        <taxon>Cellulosilyticum</taxon>
    </lineage>
</organism>
<dbReference type="PANTHER" id="PTHR34216">
    <property type="match status" value="1"/>
</dbReference>
<dbReference type="Gene3D" id="3.20.20.370">
    <property type="entry name" value="Glycoside hydrolase/deacetylase"/>
    <property type="match status" value="1"/>
</dbReference>
<dbReference type="EMBL" id="GU211321">
    <property type="protein sequence ID" value="ACZ98645.1"/>
    <property type="molecule type" value="Genomic_DNA"/>
</dbReference>
<comment type="subcellular location">
    <subcellularLocation>
        <location evidence="1">Secreted</location>
    </subcellularLocation>
</comment>